<evidence type="ECO:0000313" key="1">
    <source>
        <dbReference type="EMBL" id="CAG8816759.1"/>
    </source>
</evidence>
<dbReference type="Proteomes" id="UP000789920">
    <property type="component" value="Unassembled WGS sequence"/>
</dbReference>
<keyword evidence="2" id="KW-1185">Reference proteome</keyword>
<proteinExistence type="predicted"/>
<organism evidence="1 2">
    <name type="scientific">Racocetra persica</name>
    <dbReference type="NCBI Taxonomy" id="160502"/>
    <lineage>
        <taxon>Eukaryota</taxon>
        <taxon>Fungi</taxon>
        <taxon>Fungi incertae sedis</taxon>
        <taxon>Mucoromycota</taxon>
        <taxon>Glomeromycotina</taxon>
        <taxon>Glomeromycetes</taxon>
        <taxon>Diversisporales</taxon>
        <taxon>Gigasporaceae</taxon>
        <taxon>Racocetra</taxon>
    </lineage>
</organism>
<name>A0ACA9RZR2_9GLOM</name>
<sequence length="128" mass="14231">ALELQKLLVRRRIENKNSSDLLLLLQHPPTYTTGRRNVGKTMNEEATYLKKLGAQYFETLRGGQTTFHGPGQLVGYPILDLRNFKLSVRCYVAAIERVIIDTCAAYGVATSTTKNTGVWAGDDKICAI</sequence>
<gene>
    <name evidence="1" type="ORF">RPERSI_LOCUS24525</name>
</gene>
<accession>A0ACA9RZR2</accession>
<evidence type="ECO:0000313" key="2">
    <source>
        <dbReference type="Proteomes" id="UP000789920"/>
    </source>
</evidence>
<feature type="non-terminal residue" evidence="1">
    <location>
        <position position="1"/>
    </location>
</feature>
<feature type="non-terminal residue" evidence="1">
    <location>
        <position position="128"/>
    </location>
</feature>
<protein>
    <submittedName>
        <fullName evidence="1">7910_t:CDS:1</fullName>
    </submittedName>
</protein>
<comment type="caution">
    <text evidence="1">The sequence shown here is derived from an EMBL/GenBank/DDBJ whole genome shotgun (WGS) entry which is preliminary data.</text>
</comment>
<dbReference type="EMBL" id="CAJVQC010078968">
    <property type="protein sequence ID" value="CAG8816759.1"/>
    <property type="molecule type" value="Genomic_DNA"/>
</dbReference>
<reference evidence="1" key="1">
    <citation type="submission" date="2021-06" db="EMBL/GenBank/DDBJ databases">
        <authorList>
            <person name="Kallberg Y."/>
            <person name="Tangrot J."/>
            <person name="Rosling A."/>
        </authorList>
    </citation>
    <scope>NUCLEOTIDE SEQUENCE</scope>
    <source>
        <strain evidence="1">MA461A</strain>
    </source>
</reference>